<evidence type="ECO:0000256" key="3">
    <source>
        <dbReference type="SAM" id="MobiDB-lite"/>
    </source>
</evidence>
<name>A0AAV6MRL1_9ROSI</name>
<feature type="non-terminal residue" evidence="5">
    <location>
        <position position="1"/>
    </location>
</feature>
<feature type="region of interest" description="Disordered" evidence="3">
    <location>
        <begin position="1"/>
        <end position="20"/>
    </location>
</feature>
<organism evidence="5 6">
    <name type="scientific">Cucurbita argyrosperma subsp. sororia</name>
    <dbReference type="NCBI Taxonomy" id="37648"/>
    <lineage>
        <taxon>Eukaryota</taxon>
        <taxon>Viridiplantae</taxon>
        <taxon>Streptophyta</taxon>
        <taxon>Embryophyta</taxon>
        <taxon>Tracheophyta</taxon>
        <taxon>Spermatophyta</taxon>
        <taxon>Magnoliopsida</taxon>
        <taxon>eudicotyledons</taxon>
        <taxon>Gunneridae</taxon>
        <taxon>Pentapetalae</taxon>
        <taxon>rosids</taxon>
        <taxon>fabids</taxon>
        <taxon>Cucurbitales</taxon>
        <taxon>Cucurbitaceae</taxon>
        <taxon>Cucurbiteae</taxon>
        <taxon>Cucurbita</taxon>
    </lineage>
</organism>
<keyword evidence="6" id="KW-1185">Reference proteome</keyword>
<dbReference type="GO" id="GO:0006334">
    <property type="term" value="P:nucleosome assembly"/>
    <property type="evidence" value="ECO:0007669"/>
    <property type="project" value="InterPro"/>
</dbReference>
<dbReference type="InterPro" id="IPR026992">
    <property type="entry name" value="DIOX_N"/>
</dbReference>
<dbReference type="Pfam" id="PF14226">
    <property type="entry name" value="DIOX_N"/>
    <property type="match status" value="1"/>
</dbReference>
<dbReference type="InterPro" id="IPR002164">
    <property type="entry name" value="NAP_family"/>
</dbReference>
<evidence type="ECO:0000313" key="5">
    <source>
        <dbReference type="EMBL" id="KAG6584452.1"/>
    </source>
</evidence>
<evidence type="ECO:0000259" key="4">
    <source>
        <dbReference type="PROSITE" id="PS51471"/>
    </source>
</evidence>
<reference evidence="5 6" key="1">
    <citation type="journal article" date="2021" name="Hortic Res">
        <title>The domestication of Cucurbita argyrosperma as revealed by the genome of its wild relative.</title>
        <authorList>
            <person name="Barrera-Redondo J."/>
            <person name="Sanchez-de la Vega G."/>
            <person name="Aguirre-Liguori J.A."/>
            <person name="Castellanos-Morales G."/>
            <person name="Gutierrez-Guerrero Y.T."/>
            <person name="Aguirre-Dugua X."/>
            <person name="Aguirre-Planter E."/>
            <person name="Tenaillon M.I."/>
            <person name="Lira-Saade R."/>
            <person name="Eguiarte L.E."/>
        </authorList>
    </citation>
    <scope>NUCLEOTIDE SEQUENCE [LARGE SCALE GENOMIC DNA]</scope>
    <source>
        <strain evidence="5">JBR-2021</strain>
    </source>
</reference>
<comment type="similarity">
    <text evidence="1">Belongs to the nucleosome assembly protein (NAP) family.</text>
</comment>
<gene>
    <name evidence="5" type="primary">NRP2</name>
    <name evidence="5" type="ORF">SDJN03_20384</name>
</gene>
<evidence type="ECO:0000256" key="2">
    <source>
        <dbReference type="SAM" id="Coils"/>
    </source>
</evidence>
<dbReference type="Pfam" id="PF03171">
    <property type="entry name" value="2OG-FeII_Oxy"/>
    <property type="match status" value="1"/>
</dbReference>
<accession>A0AAV6MRL1</accession>
<dbReference type="PANTHER" id="PTHR11875">
    <property type="entry name" value="TESTIS-SPECIFIC Y-ENCODED PROTEIN"/>
    <property type="match status" value="1"/>
</dbReference>
<dbReference type="EMBL" id="JAGKQH010000013">
    <property type="protein sequence ID" value="KAG6584452.1"/>
    <property type="molecule type" value="Genomic_DNA"/>
</dbReference>
<evidence type="ECO:0000256" key="1">
    <source>
        <dbReference type="RuleBase" id="RU003876"/>
    </source>
</evidence>
<comment type="caution">
    <text evidence="5">The sequence shown here is derived from an EMBL/GenBank/DDBJ whole genome shotgun (WGS) entry which is preliminary data.</text>
</comment>
<sequence length="570" mass="65156">MVADKGKKAKLSEKGEDDNSEVIDEKLVISIEKLQEIQDELEKINEEASDKVLEVEQKYNEVRKPVYDKRNEIIKSIPDFWLTAFLSHPALCELLTEEDQKIFKHLTSLEVEDFKDVKSGYSITFNFNTNPYFEETKLTKTFTFLDEGTRKVNATSIKWKEGMGIPNGFNHDKKGNKRPQVEESFFSWFSDTEQKDIDDFHDEVAEIIKEDLWPNPLSYFNNEADEDELEEEESNEEGKEDDDSEEDDDDQDDENDAGIPTADLSPFFSEEGDEGGKKKAIEIIGKACSDLGFFQVVNHGVPVELMAKALGRSKEFFGYPLDRKLEASPQPGAPLPAGYGRQPPHSPDKNEFFLMFPPDSTFNVFPSNPQGFSCVLKELFSSFVKTASIVESIINDCLGLPPNFLSEYNSDRKWDLMSTFRYPCASEVENIGVREHKDVNCITFVFQDEVGGLELKTDVDQWIPITPDQTTLVVNVGDVVQVLSNDRYKSASHRVVRQAGRERHSFAFFYNIGGDKWVEPLPHFSTDIDEAPKYRGFLYKDYLQLRLRNKTHPPSRPQDIINISYYSTST</sequence>
<dbReference type="InterPro" id="IPR044861">
    <property type="entry name" value="IPNS-like_FE2OG_OXY"/>
</dbReference>
<dbReference type="InterPro" id="IPR005123">
    <property type="entry name" value="Oxoglu/Fe-dep_dioxygenase_dom"/>
</dbReference>
<dbReference type="GO" id="GO:0005634">
    <property type="term" value="C:nucleus"/>
    <property type="evidence" value="ECO:0007669"/>
    <property type="project" value="InterPro"/>
</dbReference>
<evidence type="ECO:0000313" key="6">
    <source>
        <dbReference type="Proteomes" id="UP000685013"/>
    </source>
</evidence>
<feature type="region of interest" description="Disordered" evidence="3">
    <location>
        <begin position="225"/>
        <end position="275"/>
    </location>
</feature>
<feature type="coiled-coil region" evidence="2">
    <location>
        <begin position="27"/>
        <end position="58"/>
    </location>
</feature>
<dbReference type="PROSITE" id="PS51471">
    <property type="entry name" value="FE2OG_OXY"/>
    <property type="match status" value="1"/>
</dbReference>
<proteinExistence type="inferred from homology"/>
<protein>
    <submittedName>
        <fullName evidence="5">NAP1-related protein 2</fullName>
    </submittedName>
</protein>
<feature type="compositionally biased region" description="Basic and acidic residues" evidence="3">
    <location>
        <begin position="1"/>
        <end position="14"/>
    </location>
</feature>
<keyword evidence="2" id="KW-0175">Coiled coil</keyword>
<dbReference type="AlphaFoldDB" id="A0AAV6MRL1"/>
<feature type="domain" description="Fe2OG dioxygenase" evidence="4">
    <location>
        <begin position="413"/>
        <end position="512"/>
    </location>
</feature>
<dbReference type="Proteomes" id="UP000685013">
    <property type="component" value="Chromosome 13"/>
</dbReference>
<dbReference type="Pfam" id="PF00956">
    <property type="entry name" value="NAP"/>
    <property type="match status" value="1"/>
</dbReference>
<feature type="compositionally biased region" description="Acidic residues" evidence="3">
    <location>
        <begin position="225"/>
        <end position="256"/>
    </location>
</feature>